<dbReference type="InterPro" id="IPR016067">
    <property type="entry name" value="S-AdoMet_deCO2ase_core"/>
</dbReference>
<keyword evidence="12" id="KW-0704">Schiff base</keyword>
<gene>
    <name evidence="20" type="ORF">POJ06DRAFT_190774</name>
</gene>
<feature type="region of interest" description="Disordered" evidence="19">
    <location>
        <begin position="252"/>
        <end position="273"/>
    </location>
</feature>
<evidence type="ECO:0000256" key="18">
    <source>
        <dbReference type="PIRSR" id="PIRSR001355-5"/>
    </source>
</evidence>
<feature type="active site" description="Proton donor; for catalytic activity" evidence="14">
    <location>
        <position position="118"/>
    </location>
</feature>
<keyword evidence="5" id="KW-0949">S-adenosyl-L-methionine</keyword>
<comment type="cofactor">
    <cofactor evidence="1">
        <name>pyruvate</name>
        <dbReference type="ChEBI" id="CHEBI:15361"/>
    </cofactor>
</comment>
<dbReference type="EC" id="4.1.1.50" evidence="4"/>
<evidence type="ECO:0000256" key="2">
    <source>
        <dbReference type="ARBA" id="ARBA00004911"/>
    </source>
</evidence>
<dbReference type="AlphaFoldDB" id="A0AAD7QZK1"/>
<keyword evidence="21" id="KW-1185">Reference proteome</keyword>
<evidence type="ECO:0000313" key="20">
    <source>
        <dbReference type="EMBL" id="KAJ8103998.1"/>
    </source>
</evidence>
<reference evidence="20" key="1">
    <citation type="submission" date="2023-03" db="EMBL/GenBank/DDBJ databases">
        <title>Near-Complete genome sequence of Lipomyces tetrasporous NRRL Y-64009, an oleaginous yeast capable of growing on lignocellulosic hydrolysates.</title>
        <authorList>
            <consortium name="Lawrence Berkeley National Laboratory"/>
            <person name="Jagtap S.S."/>
            <person name="Liu J.-J."/>
            <person name="Walukiewicz H.E."/>
            <person name="Pangilinan J."/>
            <person name="Lipzen A."/>
            <person name="Ahrendt S."/>
            <person name="Koriabine M."/>
            <person name="Cobaugh K."/>
            <person name="Salamov A."/>
            <person name="Yoshinaga Y."/>
            <person name="Ng V."/>
            <person name="Daum C."/>
            <person name="Grigoriev I.V."/>
            <person name="Slininger P.J."/>
            <person name="Dien B.S."/>
            <person name="Jin Y.-S."/>
            <person name="Rao C.V."/>
        </authorList>
    </citation>
    <scope>NUCLEOTIDE SEQUENCE</scope>
    <source>
        <strain evidence="20">NRRL Y-64009</strain>
    </source>
</reference>
<keyword evidence="10" id="KW-0865">Zymogen</keyword>
<evidence type="ECO:0000256" key="12">
    <source>
        <dbReference type="ARBA" id="ARBA00023270"/>
    </source>
</evidence>
<feature type="compositionally biased region" description="Basic and acidic residues" evidence="19">
    <location>
        <begin position="10"/>
        <end position="22"/>
    </location>
</feature>
<evidence type="ECO:0000256" key="14">
    <source>
        <dbReference type="PIRSR" id="PIRSR001355-1"/>
    </source>
</evidence>
<keyword evidence="7 17" id="KW-0068">Autocatalytic cleavage</keyword>
<protein>
    <recommendedName>
        <fullName evidence="4">adenosylmethionine decarboxylase</fullName>
        <ecNumber evidence="4">4.1.1.50</ecNumber>
    </recommendedName>
</protein>
<feature type="site" description="Cleavage (non-hydrolytic); by autolysis" evidence="17">
    <location>
        <begin position="103"/>
        <end position="104"/>
    </location>
</feature>
<evidence type="ECO:0000256" key="19">
    <source>
        <dbReference type="SAM" id="MobiDB-lite"/>
    </source>
</evidence>
<evidence type="ECO:0000256" key="8">
    <source>
        <dbReference type="ARBA" id="ARBA00023066"/>
    </source>
</evidence>
<dbReference type="EMBL" id="JARPMG010000001">
    <property type="protein sequence ID" value="KAJ8103998.1"/>
    <property type="molecule type" value="Genomic_DNA"/>
</dbReference>
<feature type="active site" description="Schiff-base intermediate with substrate; via pyruvic acid" evidence="14">
    <location>
        <position position="104"/>
    </location>
</feature>
<evidence type="ECO:0000256" key="6">
    <source>
        <dbReference type="ARBA" id="ARBA00022793"/>
    </source>
</evidence>
<dbReference type="GeneID" id="80879981"/>
<evidence type="ECO:0000256" key="3">
    <source>
        <dbReference type="ARBA" id="ARBA00008466"/>
    </source>
</evidence>
<evidence type="ECO:0000256" key="10">
    <source>
        <dbReference type="ARBA" id="ARBA00023145"/>
    </source>
</evidence>
<feature type="binding site" evidence="15">
    <location>
        <position position="324"/>
    </location>
    <ligand>
        <name>substrate</name>
    </ligand>
</feature>
<feature type="active site" description="Proton acceptor; for processing activity" evidence="14">
    <location>
        <position position="305"/>
    </location>
</feature>
<dbReference type="InterPro" id="IPR001985">
    <property type="entry name" value="S-AdoMet_decarboxylase_euk"/>
</dbReference>
<accession>A0AAD7QZK1</accession>
<dbReference type="RefSeq" id="XP_056047448.1">
    <property type="nucleotide sequence ID" value="XM_056184815.1"/>
</dbReference>
<feature type="compositionally biased region" description="Low complexity" evidence="19">
    <location>
        <begin position="256"/>
        <end position="266"/>
    </location>
</feature>
<dbReference type="GO" id="GO:0004014">
    <property type="term" value="F:adenosylmethionine decarboxylase activity"/>
    <property type="evidence" value="ECO:0007669"/>
    <property type="project" value="UniProtKB-EC"/>
</dbReference>
<feature type="chain" id="PRO_5042324947" description="S-adenosylmethionine decarboxylase alpha chain" evidence="18">
    <location>
        <begin position="104"/>
        <end position="416"/>
    </location>
</feature>
<keyword evidence="8" id="KW-0745">Spermidine biosynthesis</keyword>
<dbReference type="Proteomes" id="UP001217417">
    <property type="component" value="Unassembled WGS sequence"/>
</dbReference>
<keyword evidence="11" id="KW-0456">Lyase</keyword>
<keyword evidence="6" id="KW-0210">Decarboxylase</keyword>
<dbReference type="PIRSF" id="PIRSF001355">
    <property type="entry name" value="S-AdenosylMet_decarboxylase"/>
    <property type="match status" value="1"/>
</dbReference>
<dbReference type="SUPFAM" id="SSF56276">
    <property type="entry name" value="S-adenosylmethionine decarboxylase"/>
    <property type="match status" value="1"/>
</dbReference>
<keyword evidence="13" id="KW-0670">Pyruvate</keyword>
<organism evidence="20 21">
    <name type="scientific">Lipomyces tetrasporus</name>
    <dbReference type="NCBI Taxonomy" id="54092"/>
    <lineage>
        <taxon>Eukaryota</taxon>
        <taxon>Fungi</taxon>
        <taxon>Dikarya</taxon>
        <taxon>Ascomycota</taxon>
        <taxon>Saccharomycotina</taxon>
        <taxon>Lipomycetes</taxon>
        <taxon>Lipomycetales</taxon>
        <taxon>Lipomycetaceae</taxon>
        <taxon>Lipomyces</taxon>
    </lineage>
</organism>
<name>A0AAD7QZK1_9ASCO</name>
<dbReference type="InterPro" id="IPR048283">
    <property type="entry name" value="AdoMetDC-like"/>
</dbReference>
<dbReference type="PROSITE" id="PS01336">
    <property type="entry name" value="ADOMETDC"/>
    <property type="match status" value="1"/>
</dbReference>
<proteinExistence type="inferred from homology"/>
<dbReference type="PANTHER" id="PTHR11570:SF0">
    <property type="entry name" value="S-ADENOSYLMETHIONINE DECARBOXYLASE PROENZYME"/>
    <property type="match status" value="1"/>
</dbReference>
<comment type="similarity">
    <text evidence="3">Belongs to the eukaryotic AdoMetDC family.</text>
</comment>
<dbReference type="Gene3D" id="3.60.90.10">
    <property type="entry name" value="S-adenosylmethionine decarboxylase"/>
    <property type="match status" value="1"/>
</dbReference>
<feature type="binding site" evidence="15">
    <location>
        <position position="299"/>
    </location>
    <ligand>
        <name>substrate</name>
    </ligand>
</feature>
<dbReference type="InterPro" id="IPR018166">
    <property type="entry name" value="S-AdoMet_deCO2ase_CS"/>
</dbReference>
<evidence type="ECO:0000256" key="17">
    <source>
        <dbReference type="PIRSR" id="PIRSR001355-4"/>
    </source>
</evidence>
<evidence type="ECO:0000256" key="4">
    <source>
        <dbReference type="ARBA" id="ARBA00012357"/>
    </source>
</evidence>
<evidence type="ECO:0000256" key="13">
    <source>
        <dbReference type="ARBA" id="ARBA00023317"/>
    </source>
</evidence>
<sequence>MVSPTSVSISDEHSRVPVHNDENTYTVNREASVTLDSTKAFEGPEKLLEVWFAPDRYHLPPSMERDGLKSVPREMWEDMLRLVHCKVLSFIGTAEMDAYLLSESSMFVFPHKLILKTCGTTTLLAGLPRLLDIARTQTGYPAGMEPWRVFYSRKNFMFPDRQKHPHRSWKDEVKYLDAHFSNGSAYMVGRMNSDHHWYLYSAKRDATSSVKADSSVVNSVIADGRFEDETLEIIMTGLDQEKAAQFYNDRTLPETASDSSNSSASSEDLDPGHVGGAEITNKCGLANLYPFSRIDSFSFSPCGYSANGVTDATHNYFTVHVTPEPGCSYASFESNVPSSVAGINSLDVVSYVVGIFVPSQFSVTMFETRATKNSFVNACTKGLPPSEIPGYTRVDRIVYELDEYDLVFLAFEKTEA</sequence>
<feature type="region of interest" description="Disordered" evidence="19">
    <location>
        <begin position="1"/>
        <end position="22"/>
    </location>
</feature>
<feature type="modified residue" description="Pyruvic acid (Ser); by autocatalysis" evidence="16">
    <location>
        <position position="104"/>
    </location>
</feature>
<feature type="binding site" evidence="15">
    <location>
        <position position="41"/>
    </location>
    <ligand>
        <name>substrate</name>
    </ligand>
</feature>
<feature type="chain" id="PRO_5042324946" description="S-adenosylmethionine decarboxylase beta chain" evidence="18">
    <location>
        <begin position="1"/>
        <end position="103"/>
    </location>
</feature>
<keyword evidence="9" id="KW-0620">Polyamine biosynthesis</keyword>
<evidence type="ECO:0000256" key="9">
    <source>
        <dbReference type="ARBA" id="ARBA00023115"/>
    </source>
</evidence>
<feature type="binding site" evidence="15">
    <location>
        <position position="103"/>
    </location>
    <ligand>
        <name>substrate</name>
    </ligand>
</feature>
<dbReference type="PANTHER" id="PTHR11570">
    <property type="entry name" value="S-ADENOSYLMETHIONINE DECARBOXYLASE"/>
    <property type="match status" value="1"/>
</dbReference>
<dbReference type="GO" id="GO:0008295">
    <property type="term" value="P:spermidine biosynthetic process"/>
    <property type="evidence" value="ECO:0007669"/>
    <property type="project" value="UniProtKB-KW"/>
</dbReference>
<evidence type="ECO:0000256" key="16">
    <source>
        <dbReference type="PIRSR" id="PIRSR001355-3"/>
    </source>
</evidence>
<comment type="caution">
    <text evidence="20">The sequence shown here is derived from an EMBL/GenBank/DDBJ whole genome shotgun (WGS) entry which is preliminary data.</text>
</comment>
<evidence type="ECO:0000256" key="1">
    <source>
        <dbReference type="ARBA" id="ARBA00001928"/>
    </source>
</evidence>
<comment type="pathway">
    <text evidence="2">Amine and polyamine biosynthesis; S-adenosylmethioninamine biosynthesis; S-adenosylmethioninamine from S-adenosyl-L-methionine: step 1/1.</text>
</comment>
<evidence type="ECO:0000256" key="15">
    <source>
        <dbReference type="PIRSR" id="PIRSR001355-2"/>
    </source>
</evidence>
<evidence type="ECO:0000256" key="11">
    <source>
        <dbReference type="ARBA" id="ARBA00023239"/>
    </source>
</evidence>
<dbReference type="NCBIfam" id="TIGR00535">
    <property type="entry name" value="SAM_DCase"/>
    <property type="match status" value="1"/>
</dbReference>
<dbReference type="GO" id="GO:0006597">
    <property type="term" value="P:spermine biosynthetic process"/>
    <property type="evidence" value="ECO:0007669"/>
    <property type="project" value="InterPro"/>
</dbReference>
<dbReference type="GO" id="GO:0005829">
    <property type="term" value="C:cytosol"/>
    <property type="evidence" value="ECO:0007669"/>
    <property type="project" value="TreeGrafter"/>
</dbReference>
<evidence type="ECO:0000256" key="5">
    <source>
        <dbReference type="ARBA" id="ARBA00022691"/>
    </source>
</evidence>
<dbReference type="Pfam" id="PF01536">
    <property type="entry name" value="SAM_decarbox"/>
    <property type="match status" value="1"/>
</dbReference>
<evidence type="ECO:0000256" key="7">
    <source>
        <dbReference type="ARBA" id="ARBA00022813"/>
    </source>
</evidence>
<feature type="active site" description="Proton acceptor; for processing activity" evidence="14">
    <location>
        <position position="320"/>
    </location>
</feature>
<evidence type="ECO:0000313" key="21">
    <source>
        <dbReference type="Proteomes" id="UP001217417"/>
    </source>
</evidence>